<dbReference type="PANTHER" id="PTHR45679:SF5">
    <property type="entry name" value="ER DEGRADATION-ENHANCING ALPHA-MANNOSIDASE-LIKE PROTEIN 1"/>
    <property type="match status" value="1"/>
</dbReference>
<organism evidence="8 9">
    <name type="scientific">Apiotrichum porosum</name>
    <dbReference type="NCBI Taxonomy" id="105984"/>
    <lineage>
        <taxon>Eukaryota</taxon>
        <taxon>Fungi</taxon>
        <taxon>Dikarya</taxon>
        <taxon>Basidiomycota</taxon>
        <taxon>Agaricomycotina</taxon>
        <taxon>Tremellomycetes</taxon>
        <taxon>Trichosporonales</taxon>
        <taxon>Trichosporonaceae</taxon>
        <taxon>Apiotrichum</taxon>
    </lineage>
</organism>
<dbReference type="GO" id="GO:0016020">
    <property type="term" value="C:membrane"/>
    <property type="evidence" value="ECO:0007669"/>
    <property type="project" value="InterPro"/>
</dbReference>
<evidence type="ECO:0000256" key="1">
    <source>
        <dbReference type="ARBA" id="ARBA00004240"/>
    </source>
</evidence>
<gene>
    <name evidence="8" type="primary">MNL1</name>
    <name evidence="8" type="ORF">EHS24_006163</name>
</gene>
<dbReference type="OrthoDB" id="8118055at2759"/>
<dbReference type="STRING" id="105984.A0A427Y0L7"/>
<dbReference type="InterPro" id="IPR001382">
    <property type="entry name" value="Glyco_hydro_47"/>
</dbReference>
<dbReference type="Pfam" id="PF01532">
    <property type="entry name" value="Glyco_hydro_47"/>
    <property type="match status" value="1"/>
</dbReference>
<proteinExistence type="inferred from homology"/>
<evidence type="ECO:0000256" key="6">
    <source>
        <dbReference type="RuleBase" id="RU361193"/>
    </source>
</evidence>
<dbReference type="PANTHER" id="PTHR45679">
    <property type="entry name" value="ER DEGRADATION-ENHANCING ALPHA-MANNOSIDASE-LIKE PROTEIN 2"/>
    <property type="match status" value="1"/>
</dbReference>
<reference evidence="8 9" key="1">
    <citation type="submission" date="2018-11" db="EMBL/GenBank/DDBJ databases">
        <title>Genome sequence of Apiotrichum porosum DSM 27194.</title>
        <authorList>
            <person name="Aliyu H."/>
            <person name="Gorte O."/>
            <person name="Ochsenreither K."/>
        </authorList>
    </citation>
    <scope>NUCLEOTIDE SEQUENCE [LARGE SCALE GENOMIC DNA]</scope>
    <source>
        <strain evidence="8 9">DSM 27194</strain>
    </source>
</reference>
<evidence type="ECO:0000256" key="2">
    <source>
        <dbReference type="ARBA" id="ARBA00007658"/>
    </source>
</evidence>
<dbReference type="GO" id="GO:0004571">
    <property type="term" value="F:mannosyl-oligosaccharide 1,2-alpha-mannosidase activity"/>
    <property type="evidence" value="ECO:0007669"/>
    <property type="project" value="InterPro"/>
</dbReference>
<dbReference type="RefSeq" id="XP_028478087.1">
    <property type="nucleotide sequence ID" value="XM_028621635.1"/>
</dbReference>
<dbReference type="Proteomes" id="UP000279236">
    <property type="component" value="Unassembled WGS sequence"/>
</dbReference>
<sequence>MFRHGFVGYMTHAFPADELRPLTCKPLLRDPDPKNIGVNDIHANASITLVDTLSALPLILPEEFPGAVEKVATMISFDQDVKVQRLDGLPTDPKEQAAALGLKGSVDVKRWAPRILELAVDLGNRLVPAFKSPTGLPYARINLRKGVEKGEGVETCELQFSLLSRLTGDDQFEAKARHAFMRLWNSRTPQDLVGNGIAVSHGHWLGPGLSGVNAGIDSFFEYALKAAIMLDDSTYMDVFHDAYAAIQTHIRTVDGFFWRQVHLRGLKPASPAYIDSLSSFFPGVQVLAGDVESAIRGHLIFWNLWRKYDGIPESWEPETRQIGWAGWPGRPEFIESTYYLHRATGDDFYLRVGERVLKDILRRTVTRCGFASLTNVETGATEDRMESFMLSETLKYLYLLFDPTPAPAPSNTVFTTEGHPMYMPYNLTTPPTAAWRANHRGEDLFCPVYTPQTMGGLPVGIEGRDDYDYARALVFGSGEEGVAIEEPSARALWSEEGTCALPHVPNYSFEIVLAPAGAGADFALPAHDASPGLGKVYQTAEGDWVITDIDGLRLGVRWRMDGFGYDVTNIGPHRVRYGQLVTIVDVRMDGYLPAAPRAADSERPTDLTLSFSRSVSTETLISATGTPAMFGHTIGAAPVTASGSGSGRAGPADTRWSFASTPLVVAPKRNNPTGCVPMVAGFSPKPKDGEPFVVLVQRGGCSFLAKALHAVRAGAVGVIVADAGPSAGQSARVRPNADGEPDDLVDEVEDLGLVFVDESAGRLLKQLIQIDRITVAASPVEGQGVAMPASERREGRLVVGDHELVNLRVADPL</sequence>
<protein>
    <recommendedName>
        <fullName evidence="6">alpha-1,2-Mannosidase</fullName>
        <ecNumber evidence="6">3.2.1.-</ecNumber>
    </recommendedName>
</protein>
<evidence type="ECO:0000256" key="4">
    <source>
        <dbReference type="ARBA" id="ARBA00023180"/>
    </source>
</evidence>
<comment type="cofactor">
    <cofactor evidence="5">
        <name>Ca(2+)</name>
        <dbReference type="ChEBI" id="CHEBI:29108"/>
    </cofactor>
</comment>
<dbReference type="GO" id="GO:0005509">
    <property type="term" value="F:calcium ion binding"/>
    <property type="evidence" value="ECO:0007669"/>
    <property type="project" value="InterPro"/>
</dbReference>
<evidence type="ECO:0000313" key="8">
    <source>
        <dbReference type="EMBL" id="RSH84639.1"/>
    </source>
</evidence>
<dbReference type="GO" id="GO:0036503">
    <property type="term" value="P:ERAD pathway"/>
    <property type="evidence" value="ECO:0007669"/>
    <property type="project" value="UniProtKB-ARBA"/>
</dbReference>
<dbReference type="InterPro" id="IPR044674">
    <property type="entry name" value="EDEM1/2/3"/>
</dbReference>
<comment type="similarity">
    <text evidence="2 6">Belongs to the glycosyl hydrolase 47 family.</text>
</comment>
<evidence type="ECO:0000259" key="7">
    <source>
        <dbReference type="Pfam" id="PF02225"/>
    </source>
</evidence>
<keyword evidence="6" id="KW-0378">Hydrolase</keyword>
<keyword evidence="3" id="KW-0256">Endoplasmic reticulum</keyword>
<dbReference type="GO" id="GO:0044322">
    <property type="term" value="C:endoplasmic reticulum quality control compartment"/>
    <property type="evidence" value="ECO:0007669"/>
    <property type="project" value="GOC"/>
</dbReference>
<dbReference type="InterPro" id="IPR012341">
    <property type="entry name" value="6hp_glycosidase-like_sf"/>
</dbReference>
<feature type="binding site" evidence="5">
    <location>
        <position position="416"/>
    </location>
    <ligand>
        <name>Ca(2+)</name>
        <dbReference type="ChEBI" id="CHEBI:29108"/>
    </ligand>
</feature>
<dbReference type="GeneID" id="39590706"/>
<dbReference type="GO" id="GO:0005975">
    <property type="term" value="P:carbohydrate metabolic process"/>
    <property type="evidence" value="ECO:0007669"/>
    <property type="project" value="InterPro"/>
</dbReference>
<dbReference type="EMBL" id="RSCE01000003">
    <property type="protein sequence ID" value="RSH84639.1"/>
    <property type="molecule type" value="Genomic_DNA"/>
</dbReference>
<accession>A0A427Y0L7</accession>
<evidence type="ECO:0000313" key="9">
    <source>
        <dbReference type="Proteomes" id="UP000279236"/>
    </source>
</evidence>
<feature type="domain" description="PA" evidence="7">
    <location>
        <begin position="661"/>
        <end position="762"/>
    </location>
</feature>
<comment type="caution">
    <text evidence="8">The sequence shown here is derived from an EMBL/GenBank/DDBJ whole genome shotgun (WGS) entry which is preliminary data.</text>
</comment>
<keyword evidence="4" id="KW-0325">Glycoprotein</keyword>
<keyword evidence="5" id="KW-0106">Calcium</keyword>
<keyword evidence="5" id="KW-0479">Metal-binding</keyword>
<dbReference type="InterPro" id="IPR003137">
    <property type="entry name" value="PA_domain"/>
</dbReference>
<dbReference type="SUPFAM" id="SSF52025">
    <property type="entry name" value="PA domain"/>
    <property type="match status" value="1"/>
</dbReference>
<dbReference type="InterPro" id="IPR046450">
    <property type="entry name" value="PA_dom_sf"/>
</dbReference>
<dbReference type="GO" id="GO:1904380">
    <property type="term" value="P:endoplasmic reticulum mannose trimming"/>
    <property type="evidence" value="ECO:0007669"/>
    <property type="project" value="InterPro"/>
</dbReference>
<name>A0A427Y0L7_9TREE</name>
<evidence type="ECO:0000256" key="5">
    <source>
        <dbReference type="PIRSR" id="PIRSR601382-2"/>
    </source>
</evidence>
<keyword evidence="9" id="KW-1185">Reference proteome</keyword>
<comment type="subcellular location">
    <subcellularLocation>
        <location evidence="1">Endoplasmic reticulum</location>
    </subcellularLocation>
</comment>
<dbReference type="AlphaFoldDB" id="A0A427Y0L7"/>
<keyword evidence="6" id="KW-0326">Glycosidase</keyword>
<dbReference type="Gene3D" id="1.50.10.10">
    <property type="match status" value="1"/>
</dbReference>
<dbReference type="SUPFAM" id="SSF48225">
    <property type="entry name" value="Seven-hairpin glycosidases"/>
    <property type="match status" value="1"/>
</dbReference>
<dbReference type="Gene3D" id="3.50.30.30">
    <property type="match status" value="1"/>
</dbReference>
<dbReference type="Pfam" id="PF02225">
    <property type="entry name" value="PA"/>
    <property type="match status" value="1"/>
</dbReference>
<dbReference type="EC" id="3.2.1.-" evidence="6"/>
<dbReference type="PRINTS" id="PR00747">
    <property type="entry name" value="GLYHDRLASE47"/>
</dbReference>
<dbReference type="InterPro" id="IPR036026">
    <property type="entry name" value="Seven-hairpin_glycosidases"/>
</dbReference>
<evidence type="ECO:0000256" key="3">
    <source>
        <dbReference type="ARBA" id="ARBA00022824"/>
    </source>
</evidence>